<dbReference type="SMART" id="SM00360">
    <property type="entry name" value="RRM"/>
    <property type="match status" value="1"/>
</dbReference>
<sequence>MAPRVITAVPKKNKPRKQVRLKRRLLAEASAGAGSEDEDVKAAREHKARQKPKAAEKLDEQEKPAKKRKRDDRPAKNTGEEKGAAGEKKPRLPKNKRAKAKAQEEEEVGDTGAEEVGNLPFTATKAAVERHFAAVKPTSVRLITEKDNPKKCKGFAFLEFEGYDRMQSCLLKFHHTMFNDGSGERKINIELTAGGGGGKSEARKAKLQVKNEKLDEQRKRKIEEEEKLKMEKRAKQPQAASGEIESGIHPSRRRQVNK</sequence>
<feature type="region of interest" description="Disordered" evidence="3">
    <location>
        <begin position="1"/>
        <end position="118"/>
    </location>
</feature>
<reference evidence="5 6" key="1">
    <citation type="submission" date="2024-02" db="EMBL/GenBank/DDBJ databases">
        <title>Discinaceae phylogenomics.</title>
        <authorList>
            <person name="Dirks A.C."/>
            <person name="James T.Y."/>
        </authorList>
    </citation>
    <scope>NUCLEOTIDE SEQUENCE [LARGE SCALE GENOMIC DNA]</scope>
    <source>
        <strain evidence="5 6">ACD0624</strain>
    </source>
</reference>
<keyword evidence="1 2" id="KW-0694">RNA-binding</keyword>
<keyword evidence="6" id="KW-1185">Reference proteome</keyword>
<dbReference type="InterPro" id="IPR000504">
    <property type="entry name" value="RRM_dom"/>
</dbReference>
<feature type="compositionally biased region" description="Basic and acidic residues" evidence="3">
    <location>
        <begin position="53"/>
        <end position="64"/>
    </location>
</feature>
<accession>A0ABR3G9L4</accession>
<dbReference type="Gene3D" id="3.30.70.330">
    <property type="match status" value="1"/>
</dbReference>
<dbReference type="PANTHER" id="PTHR23236">
    <property type="entry name" value="EUKARYOTIC TRANSLATION INITIATION FACTOR 4B/4H"/>
    <property type="match status" value="1"/>
</dbReference>
<feature type="region of interest" description="Disordered" evidence="3">
    <location>
        <begin position="192"/>
        <end position="258"/>
    </location>
</feature>
<evidence type="ECO:0000256" key="2">
    <source>
        <dbReference type="PROSITE-ProRule" id="PRU00176"/>
    </source>
</evidence>
<dbReference type="InterPro" id="IPR012677">
    <property type="entry name" value="Nucleotide-bd_a/b_plait_sf"/>
</dbReference>
<protein>
    <recommendedName>
        <fullName evidence="4">RRM domain-containing protein</fullName>
    </recommendedName>
</protein>
<organism evidence="5 6">
    <name type="scientific">Discina gigas</name>
    <dbReference type="NCBI Taxonomy" id="1032678"/>
    <lineage>
        <taxon>Eukaryota</taxon>
        <taxon>Fungi</taxon>
        <taxon>Dikarya</taxon>
        <taxon>Ascomycota</taxon>
        <taxon>Pezizomycotina</taxon>
        <taxon>Pezizomycetes</taxon>
        <taxon>Pezizales</taxon>
        <taxon>Discinaceae</taxon>
        <taxon>Discina</taxon>
    </lineage>
</organism>
<dbReference type="Pfam" id="PF00076">
    <property type="entry name" value="RRM_1"/>
    <property type="match status" value="1"/>
</dbReference>
<evidence type="ECO:0000313" key="6">
    <source>
        <dbReference type="Proteomes" id="UP001447188"/>
    </source>
</evidence>
<evidence type="ECO:0000313" key="5">
    <source>
        <dbReference type="EMBL" id="KAL0632513.1"/>
    </source>
</evidence>
<dbReference type="SUPFAM" id="SSF54928">
    <property type="entry name" value="RNA-binding domain, RBD"/>
    <property type="match status" value="1"/>
</dbReference>
<dbReference type="PROSITE" id="PS50102">
    <property type="entry name" value="RRM"/>
    <property type="match status" value="1"/>
</dbReference>
<dbReference type="InterPro" id="IPR035979">
    <property type="entry name" value="RBD_domain_sf"/>
</dbReference>
<evidence type="ECO:0000256" key="1">
    <source>
        <dbReference type="ARBA" id="ARBA00022884"/>
    </source>
</evidence>
<name>A0ABR3G9L4_9PEZI</name>
<proteinExistence type="predicted"/>
<feature type="domain" description="RRM" evidence="4">
    <location>
        <begin position="116"/>
        <end position="194"/>
    </location>
</feature>
<dbReference type="Proteomes" id="UP001447188">
    <property type="component" value="Unassembled WGS sequence"/>
</dbReference>
<dbReference type="EMBL" id="JBBBZM010000165">
    <property type="protein sequence ID" value="KAL0632513.1"/>
    <property type="molecule type" value="Genomic_DNA"/>
</dbReference>
<comment type="caution">
    <text evidence="5">The sequence shown here is derived from an EMBL/GenBank/DDBJ whole genome shotgun (WGS) entry which is preliminary data.</text>
</comment>
<feature type="compositionally biased region" description="Basic residues" evidence="3">
    <location>
        <begin position="91"/>
        <end position="100"/>
    </location>
</feature>
<evidence type="ECO:0000259" key="4">
    <source>
        <dbReference type="PROSITE" id="PS50102"/>
    </source>
</evidence>
<feature type="compositionally biased region" description="Basic and acidic residues" evidence="3">
    <location>
        <begin position="200"/>
        <end position="234"/>
    </location>
</feature>
<evidence type="ECO:0000256" key="3">
    <source>
        <dbReference type="SAM" id="MobiDB-lite"/>
    </source>
</evidence>
<gene>
    <name evidence="5" type="ORF">Q9L58_008620</name>
</gene>
<feature type="compositionally biased region" description="Basic residues" evidence="3">
    <location>
        <begin position="11"/>
        <end position="24"/>
    </location>
</feature>
<dbReference type="PANTHER" id="PTHR23236:SF51">
    <property type="entry name" value="NUCLEOLAR PROTEIN 6"/>
    <property type="match status" value="1"/>
</dbReference>
<feature type="compositionally biased region" description="Basic and acidic residues" evidence="3">
    <location>
        <begin position="71"/>
        <end position="90"/>
    </location>
</feature>
<feature type="compositionally biased region" description="Acidic residues" evidence="3">
    <location>
        <begin position="104"/>
        <end position="113"/>
    </location>
</feature>